<dbReference type="NCBIfam" id="NF005677">
    <property type="entry name" value="PRK07471.1"/>
    <property type="match status" value="1"/>
</dbReference>
<dbReference type="InterPro" id="IPR027417">
    <property type="entry name" value="P-loop_NTPase"/>
</dbReference>
<accession>A0ABS0S843</accession>
<dbReference type="GO" id="GO:0003887">
    <property type="term" value="F:DNA-directed DNA polymerase activity"/>
    <property type="evidence" value="ECO:0007669"/>
    <property type="project" value="UniProtKB-EC"/>
</dbReference>
<name>A0ABS0S843_9HYPH</name>
<dbReference type="NCBIfam" id="TIGR00678">
    <property type="entry name" value="holB"/>
    <property type="match status" value="1"/>
</dbReference>
<protein>
    <submittedName>
        <fullName evidence="1">DNA polymerase III subunit delta</fullName>
        <ecNumber evidence="1">2.7.7.7</ecNumber>
    </submittedName>
</protein>
<sequence length="351" mass="38197">MSFVRLAPEQFDTIDGIAEPAENPLLVGHEDAVAHVAAAYRSGKMHHALLLSGVPGIGKATFAFHLAHHLLAHPVSENAPLEFSNRDPQSSLFRQIAQGSHPSVLHLTRPVNERTKGFKSVVTVDEIRKIGRFLSMTSHDGGWRVVIVDPADDMNTNAANALLKNLEEPPARTLFILIAHSAGGLLPTIRSRCQLMKFKPLSEGQLLKVLNSLAAPVPPDEQARAALAHRAGGSVREALLLTQYGGLDIADAIAEVMAEKPYPVAKAWRIAEVVSGKDNGVQFAIFNQNVLDMIADWAKNAAAQSHVGAASFFADLWRQAGQQVIETETYNLDKKQHVSGMLHRMWQALHA</sequence>
<dbReference type="SUPFAM" id="SSF52540">
    <property type="entry name" value="P-loop containing nucleoside triphosphate hydrolases"/>
    <property type="match status" value="1"/>
</dbReference>
<keyword evidence="2" id="KW-1185">Reference proteome</keyword>
<dbReference type="NCBIfam" id="NF006586">
    <property type="entry name" value="PRK09112.1"/>
    <property type="match status" value="1"/>
</dbReference>
<reference evidence="1 2" key="1">
    <citation type="submission" date="2020-10" db="EMBL/GenBank/DDBJ databases">
        <title>Aquamicrobium zhengzhouensis sp. nov., a exopolysaccharide producing bacterium isolated from farmland soil.</title>
        <authorList>
            <person name="Wang X."/>
        </authorList>
    </citation>
    <scope>NUCLEOTIDE SEQUENCE [LARGE SCALE GENOMIC DNA]</scope>
    <source>
        <strain evidence="2">cd-1</strain>
    </source>
</reference>
<dbReference type="EC" id="2.7.7.7" evidence="1"/>
<dbReference type="Gene3D" id="3.40.50.300">
    <property type="entry name" value="P-loop containing nucleotide triphosphate hydrolases"/>
    <property type="match status" value="1"/>
</dbReference>
<dbReference type="InterPro" id="IPR050238">
    <property type="entry name" value="DNA_Rep/Repair_Clamp_Loader"/>
</dbReference>
<dbReference type="PANTHER" id="PTHR11669">
    <property type="entry name" value="REPLICATION FACTOR C / DNA POLYMERASE III GAMMA-TAU SUBUNIT"/>
    <property type="match status" value="1"/>
</dbReference>
<gene>
    <name evidence="1" type="ORF">IOD40_02070</name>
</gene>
<dbReference type="EMBL" id="JADGMQ010000001">
    <property type="protein sequence ID" value="MBI1619452.1"/>
    <property type="molecule type" value="Genomic_DNA"/>
</dbReference>
<comment type="caution">
    <text evidence="1">The sequence shown here is derived from an EMBL/GenBank/DDBJ whole genome shotgun (WGS) entry which is preliminary data.</text>
</comment>
<organism evidence="1 2">
    <name type="scientific">Aquamicrobium zhengzhouense</name>
    <dbReference type="NCBI Taxonomy" id="2781738"/>
    <lineage>
        <taxon>Bacteria</taxon>
        <taxon>Pseudomonadati</taxon>
        <taxon>Pseudomonadota</taxon>
        <taxon>Alphaproteobacteria</taxon>
        <taxon>Hyphomicrobiales</taxon>
        <taxon>Phyllobacteriaceae</taxon>
        <taxon>Aquamicrobium</taxon>
    </lineage>
</organism>
<dbReference type="PANTHER" id="PTHR11669:SF8">
    <property type="entry name" value="DNA POLYMERASE III SUBUNIT DELTA"/>
    <property type="match status" value="1"/>
</dbReference>
<dbReference type="RefSeq" id="WP_198473766.1">
    <property type="nucleotide sequence ID" value="NZ_JADGMQ010000001.1"/>
</dbReference>
<evidence type="ECO:0000313" key="2">
    <source>
        <dbReference type="Proteomes" id="UP000601789"/>
    </source>
</evidence>
<proteinExistence type="predicted"/>
<dbReference type="InterPro" id="IPR004622">
    <property type="entry name" value="DNA_pol_HolB"/>
</dbReference>
<keyword evidence="1" id="KW-0808">Transferase</keyword>
<dbReference type="Pfam" id="PF13177">
    <property type="entry name" value="DNA_pol3_delta2"/>
    <property type="match status" value="1"/>
</dbReference>
<keyword evidence="1" id="KW-0548">Nucleotidyltransferase</keyword>
<dbReference type="Proteomes" id="UP000601789">
    <property type="component" value="Unassembled WGS sequence"/>
</dbReference>
<evidence type="ECO:0000313" key="1">
    <source>
        <dbReference type="EMBL" id="MBI1619452.1"/>
    </source>
</evidence>